<dbReference type="Proteomes" id="UP000031036">
    <property type="component" value="Unassembled WGS sequence"/>
</dbReference>
<accession>A0A0B2VV35</accession>
<evidence type="ECO:0000313" key="1">
    <source>
        <dbReference type="EMBL" id="KHN85254.1"/>
    </source>
</evidence>
<reference evidence="1 2" key="1">
    <citation type="submission" date="2014-11" db="EMBL/GenBank/DDBJ databases">
        <title>Genetic blueprint of the zoonotic pathogen Toxocara canis.</title>
        <authorList>
            <person name="Zhu X.-Q."/>
            <person name="Korhonen P.K."/>
            <person name="Cai H."/>
            <person name="Young N.D."/>
            <person name="Nejsum P."/>
            <person name="von Samson-Himmelstjerna G."/>
            <person name="Boag P.R."/>
            <person name="Tan P."/>
            <person name="Li Q."/>
            <person name="Min J."/>
            <person name="Yang Y."/>
            <person name="Wang X."/>
            <person name="Fang X."/>
            <person name="Hall R.S."/>
            <person name="Hofmann A."/>
            <person name="Sternberg P.W."/>
            <person name="Jex A.R."/>
            <person name="Gasser R.B."/>
        </authorList>
    </citation>
    <scope>NUCLEOTIDE SEQUENCE [LARGE SCALE GENOMIC DNA]</scope>
    <source>
        <strain evidence="1">PN_DK_2014</strain>
    </source>
</reference>
<protein>
    <submittedName>
        <fullName evidence="1">Uncharacterized protein</fullName>
    </submittedName>
</protein>
<evidence type="ECO:0000313" key="2">
    <source>
        <dbReference type="Proteomes" id="UP000031036"/>
    </source>
</evidence>
<proteinExistence type="predicted"/>
<dbReference type="EMBL" id="JPKZ01000843">
    <property type="protein sequence ID" value="KHN85254.1"/>
    <property type="molecule type" value="Genomic_DNA"/>
</dbReference>
<gene>
    <name evidence="1" type="ORF">Tcan_04147</name>
</gene>
<sequence>MPDVRTVVLVHHHHVDHHHNMMNHEEVEAIVGELTISAKMSRSRSHLQFAVVHNGRTANGCISLFDDLNVFLDNTPFSSGSSRQMVGYAKAVEVAKYCVGVTCHLAKRLGRERNAWKFSLLITYPAAGSATRVSVELIGVIVLKEKEEWSAFVSTFVVDA</sequence>
<organism evidence="1 2">
    <name type="scientific">Toxocara canis</name>
    <name type="common">Canine roundworm</name>
    <dbReference type="NCBI Taxonomy" id="6265"/>
    <lineage>
        <taxon>Eukaryota</taxon>
        <taxon>Metazoa</taxon>
        <taxon>Ecdysozoa</taxon>
        <taxon>Nematoda</taxon>
        <taxon>Chromadorea</taxon>
        <taxon>Rhabditida</taxon>
        <taxon>Spirurina</taxon>
        <taxon>Ascaridomorpha</taxon>
        <taxon>Ascaridoidea</taxon>
        <taxon>Toxocaridae</taxon>
        <taxon>Toxocara</taxon>
    </lineage>
</organism>
<keyword evidence="2" id="KW-1185">Reference proteome</keyword>
<name>A0A0B2VV35_TOXCA</name>
<dbReference type="AlphaFoldDB" id="A0A0B2VV35"/>
<comment type="caution">
    <text evidence="1">The sequence shown here is derived from an EMBL/GenBank/DDBJ whole genome shotgun (WGS) entry which is preliminary data.</text>
</comment>